<dbReference type="InterPro" id="IPR041094">
    <property type="entry name" value="Brr2_helicase_PWI"/>
</dbReference>
<dbReference type="InterPro" id="IPR048863">
    <property type="entry name" value="BRR2_plug"/>
</dbReference>
<reference evidence="9 10" key="1">
    <citation type="journal article" date="2007" name="Nat. Biotechnol.">
        <title>Genome sequence of the lignocellulose-bioconverting and xylose-fermenting yeast Pichia stipitis.</title>
        <authorList>
            <person name="Jeffries T.W."/>
            <person name="Grigoriev I.V."/>
            <person name="Grimwood J."/>
            <person name="Laplaza J.M."/>
            <person name="Aerts A."/>
            <person name="Salamov A."/>
            <person name="Schmutz J."/>
            <person name="Lindquist E."/>
            <person name="Dehal P."/>
            <person name="Shapiro H."/>
            <person name="Jin Y.S."/>
            <person name="Passoth V."/>
            <person name="Richardson P.M."/>
        </authorList>
    </citation>
    <scope>NUCLEOTIDE SEQUENCE [LARGE SCALE GENOMIC DNA]</scope>
    <source>
        <strain evidence="10">ATCC 58785 / CBS 6054 / NBRC 10063 / NRRL Y-11545</strain>
    </source>
</reference>
<dbReference type="PANTHER" id="PTHR47961">
    <property type="entry name" value="DNA POLYMERASE THETA, PUTATIVE (AFU_ORTHOLOGUE AFUA_1G05260)-RELATED"/>
    <property type="match status" value="1"/>
</dbReference>
<dbReference type="InterPro" id="IPR035892">
    <property type="entry name" value="C2_domain_sf"/>
</dbReference>
<dbReference type="FunFam" id="3.40.50.300:FF:000102">
    <property type="entry name" value="RNA helicase, activating signal cointegrator 1"/>
    <property type="match status" value="1"/>
</dbReference>
<evidence type="ECO:0000256" key="1">
    <source>
        <dbReference type="ARBA" id="ARBA00022737"/>
    </source>
</evidence>
<keyword evidence="10" id="KW-1185">Reference proteome</keyword>
<dbReference type="STRING" id="322104.A3GEY0"/>
<dbReference type="EC" id="3.6.1.-" evidence="9"/>
<name>A3GEY0_PICST</name>
<dbReference type="Gene3D" id="3.40.50.300">
    <property type="entry name" value="P-loop containing nucleotide triphosphate hydrolases"/>
    <property type="match status" value="4"/>
</dbReference>
<dbReference type="PROSITE" id="PS51192">
    <property type="entry name" value="HELICASE_ATP_BIND_1"/>
    <property type="match status" value="2"/>
</dbReference>
<dbReference type="PANTHER" id="PTHR47961:SF4">
    <property type="entry name" value="ACTIVATING SIGNAL COINTEGRATOR 1 COMPLEX SUBUNIT 3"/>
    <property type="match status" value="1"/>
</dbReference>
<dbReference type="GO" id="GO:0003724">
    <property type="term" value="F:RNA helicase activity"/>
    <property type="evidence" value="ECO:0007669"/>
    <property type="project" value="EnsemblFungi"/>
</dbReference>
<feature type="domain" description="Helicase C-terminal" evidence="8">
    <location>
        <begin position="697"/>
        <end position="892"/>
    </location>
</feature>
<evidence type="ECO:0000259" key="8">
    <source>
        <dbReference type="PROSITE" id="PS51194"/>
    </source>
</evidence>
<dbReference type="GO" id="GO:0000388">
    <property type="term" value="P:spliceosome conformational change to release U4 (or U4atac) and U1 (or U11)"/>
    <property type="evidence" value="ECO:0007669"/>
    <property type="project" value="EnsemblFungi"/>
</dbReference>
<dbReference type="FunFam" id="1.10.3380.10:FF:000001">
    <property type="entry name" value="U5 small nuclear ribonucleoprotein helicase"/>
    <property type="match status" value="1"/>
</dbReference>
<dbReference type="GO" id="GO:0003676">
    <property type="term" value="F:nucleic acid binding"/>
    <property type="evidence" value="ECO:0007669"/>
    <property type="project" value="InterPro"/>
</dbReference>
<comment type="caution">
    <text evidence="9">The sequence shown here is derived from an EMBL/GenBank/DDBJ whole genome shotgun (WGS) entry which is preliminary data.</text>
</comment>
<dbReference type="FunFam" id="1.10.10.10:FF:000012">
    <property type="entry name" value="U5 small nuclear ribonucleoprotein helicase"/>
    <property type="match status" value="1"/>
</dbReference>
<dbReference type="RefSeq" id="XP_001387271.2">
    <property type="nucleotide sequence ID" value="XM_001387234.1"/>
</dbReference>
<dbReference type="InterPro" id="IPR050474">
    <property type="entry name" value="Hel308_SKI2-like"/>
</dbReference>
<evidence type="ECO:0000313" key="9">
    <source>
        <dbReference type="EMBL" id="EAZ63248.2"/>
    </source>
</evidence>
<dbReference type="InterPro" id="IPR057842">
    <property type="entry name" value="WH_MER3"/>
</dbReference>
<dbReference type="KEGG" id="pic:PICST_51353"/>
<dbReference type="InterPro" id="IPR011545">
    <property type="entry name" value="DEAD/DEAH_box_helicase_dom"/>
</dbReference>
<dbReference type="FunFam" id="1.10.150.20:FF:000013">
    <property type="entry name" value="U5 small nuclear ribonucleoprotein kDa helicase"/>
    <property type="match status" value="1"/>
</dbReference>
<dbReference type="SUPFAM" id="SSF46785">
    <property type="entry name" value="Winged helix' DNA-binding domain"/>
    <property type="match status" value="1"/>
</dbReference>
<dbReference type="GO" id="GO:0005524">
    <property type="term" value="F:ATP binding"/>
    <property type="evidence" value="ECO:0007669"/>
    <property type="project" value="UniProtKB-KW"/>
</dbReference>
<dbReference type="SUPFAM" id="SSF52540">
    <property type="entry name" value="P-loop containing nucleoside triphosphate hydrolases"/>
    <property type="match status" value="3"/>
</dbReference>
<proteinExistence type="predicted"/>
<dbReference type="SMART" id="SM00973">
    <property type="entry name" value="Sec63"/>
    <property type="match status" value="2"/>
</dbReference>
<dbReference type="GO" id="GO:0046540">
    <property type="term" value="C:U4/U6 x U5 tri-snRNP complex"/>
    <property type="evidence" value="ECO:0007669"/>
    <property type="project" value="EnsemblFungi"/>
</dbReference>
<feature type="region of interest" description="Disordered" evidence="6">
    <location>
        <begin position="368"/>
        <end position="389"/>
    </location>
</feature>
<dbReference type="InterPro" id="IPR004179">
    <property type="entry name" value="Sec63-dom"/>
</dbReference>
<dbReference type="Pfam" id="PF21188">
    <property type="entry name" value="BRR2_plug"/>
    <property type="match status" value="1"/>
</dbReference>
<feature type="region of interest" description="Disordered" evidence="6">
    <location>
        <begin position="1"/>
        <end position="76"/>
    </location>
</feature>
<keyword evidence="5" id="KW-0067">ATP-binding</keyword>
<dbReference type="SMART" id="SM00490">
    <property type="entry name" value="HELICc"/>
    <property type="match status" value="1"/>
</dbReference>
<dbReference type="InterPro" id="IPR027417">
    <property type="entry name" value="P-loop_NTPase"/>
</dbReference>
<dbReference type="SUPFAM" id="SSF158702">
    <property type="entry name" value="Sec63 N-terminal domain-like"/>
    <property type="match status" value="2"/>
</dbReference>
<feature type="domain" description="Helicase ATP-binding" evidence="7">
    <location>
        <begin position="478"/>
        <end position="662"/>
    </location>
</feature>
<dbReference type="PIRSF" id="PIRSF039073">
    <property type="entry name" value="BRR2"/>
    <property type="match status" value="1"/>
</dbReference>
<dbReference type="Pfam" id="PF18149">
    <property type="entry name" value="Helicase_PWI"/>
    <property type="match status" value="1"/>
</dbReference>
<dbReference type="SUPFAM" id="SSF81296">
    <property type="entry name" value="E set domains"/>
    <property type="match status" value="1"/>
</dbReference>
<dbReference type="EMBL" id="AAVQ01000001">
    <property type="protein sequence ID" value="EAZ63248.2"/>
    <property type="molecule type" value="Genomic_DNA"/>
</dbReference>
<organism evidence="9 10">
    <name type="scientific">Scheffersomyces stipitis (strain ATCC 58785 / CBS 6054 / NBRC 10063 / NRRL Y-11545)</name>
    <name type="common">Yeast</name>
    <name type="synonym">Pichia stipitis</name>
    <dbReference type="NCBI Taxonomy" id="322104"/>
    <lineage>
        <taxon>Eukaryota</taxon>
        <taxon>Fungi</taxon>
        <taxon>Dikarya</taxon>
        <taxon>Ascomycota</taxon>
        <taxon>Saccharomycotina</taxon>
        <taxon>Pichiomycetes</taxon>
        <taxon>Debaryomycetaceae</taxon>
        <taxon>Scheffersomyces</taxon>
    </lineage>
</organism>
<dbReference type="FunFam" id="1.10.10.10:FF:000024">
    <property type="entry name" value="U5 small nuclear ribonucleoprotein helicase"/>
    <property type="match status" value="1"/>
</dbReference>
<dbReference type="GO" id="GO:0000974">
    <property type="term" value="C:Prp19 complex"/>
    <property type="evidence" value="ECO:0007669"/>
    <property type="project" value="EnsemblFungi"/>
</dbReference>
<dbReference type="GeneID" id="4850829"/>
<feature type="compositionally biased region" description="Polar residues" evidence="6">
    <location>
        <begin position="1"/>
        <end position="13"/>
    </location>
</feature>
<evidence type="ECO:0000313" key="10">
    <source>
        <dbReference type="Proteomes" id="UP000002258"/>
    </source>
</evidence>
<protein>
    <submittedName>
        <fullName evidence="9">RNA helicase-related protein required for pre-mRNA splicing</fullName>
        <ecNumber evidence="9">3.6.1.-</ecNumber>
    </submittedName>
</protein>
<evidence type="ECO:0000256" key="4">
    <source>
        <dbReference type="ARBA" id="ARBA00022806"/>
    </source>
</evidence>
<dbReference type="InterPro" id="IPR036388">
    <property type="entry name" value="WH-like_DNA-bd_sf"/>
</dbReference>
<dbReference type="GO" id="GO:0016787">
    <property type="term" value="F:hydrolase activity"/>
    <property type="evidence" value="ECO:0007669"/>
    <property type="project" value="UniProtKB-KW"/>
</dbReference>
<keyword evidence="3 9" id="KW-0378">Hydrolase</keyword>
<feature type="domain" description="Helicase ATP-binding" evidence="7">
    <location>
        <begin position="1322"/>
        <end position="1496"/>
    </location>
</feature>
<dbReference type="Gene3D" id="1.10.3380.10">
    <property type="entry name" value="Sec63 N-terminal domain-like domain"/>
    <property type="match status" value="2"/>
</dbReference>
<keyword evidence="1" id="KW-0677">Repeat</keyword>
<dbReference type="Gene3D" id="1.10.150.20">
    <property type="entry name" value="5' to 3' exonuclease, C-terminal subdomain"/>
    <property type="match status" value="2"/>
</dbReference>
<dbReference type="OMA" id="MNPKEFN"/>
<keyword evidence="4 9" id="KW-0347">Helicase</keyword>
<dbReference type="FunFam" id="3.40.50.300:FF:000062">
    <property type="entry name" value="U5 small nuclear ribonucleoprotein helicase"/>
    <property type="match status" value="1"/>
</dbReference>
<dbReference type="Pfam" id="PF00271">
    <property type="entry name" value="Helicase_C"/>
    <property type="match status" value="1"/>
</dbReference>
<dbReference type="OrthoDB" id="5575at2759"/>
<dbReference type="HOGENOM" id="CLU_000335_1_0_1"/>
<dbReference type="GO" id="GO:0005682">
    <property type="term" value="C:U5 snRNP"/>
    <property type="evidence" value="ECO:0007669"/>
    <property type="project" value="EnsemblFungi"/>
</dbReference>
<dbReference type="CDD" id="cd18795">
    <property type="entry name" value="SF2_C_Ski2"/>
    <property type="match status" value="1"/>
</dbReference>
<dbReference type="Gene3D" id="1.10.10.10">
    <property type="entry name" value="Winged helix-like DNA-binding domain superfamily/Winged helix DNA-binding domain"/>
    <property type="match status" value="2"/>
</dbReference>
<evidence type="ECO:0000256" key="2">
    <source>
        <dbReference type="ARBA" id="ARBA00022741"/>
    </source>
</evidence>
<gene>
    <name evidence="9" type="primary">BRR2</name>
    <name evidence="9" type="ORF">PICST_51353</name>
</gene>
<dbReference type="Pfam" id="PF00270">
    <property type="entry name" value="DEAD"/>
    <property type="match status" value="2"/>
</dbReference>
<feature type="compositionally biased region" description="Polar residues" evidence="6">
    <location>
        <begin position="66"/>
        <end position="76"/>
    </location>
</feature>
<accession>A3GEY0</accession>
<dbReference type="InterPro" id="IPR014756">
    <property type="entry name" value="Ig_E-set"/>
</dbReference>
<evidence type="ECO:0000256" key="3">
    <source>
        <dbReference type="ARBA" id="ARBA00022801"/>
    </source>
</evidence>
<sequence>MSGSGEAKSNQYSYDEMSNKVIRNSHRPRQDDEKYNPSSLIGHISVSEMGSRVSKGSNSDREKKSSSLVKKSANSGEPKSIAQYTSAYENISYQPTNEETGHIFDLLMAEVRQVLPDSNHEVVLSASDAILEILKEKDSTVGEKKKQIIELIDYQISDVQLNELINLSNRIYDYDIGHVDLENTANDESPDEIVAVEFDMSDDDGEVEEDIPEEIENDHNNIINREEEENDSQALTNEVIIAESTKKEAEDYTLSIKDIDEYFLQRRISKLFDSADAAESSEKAKEVYKIMIDKDVSDRDLENEIMELMDYDHFDFVRLCIENRWKIVYRIQLLQAEDSDGENKLFEEMKKLGLSDLVAEFVEGTQKKRRLSEAEDPTKGKKIKSEKKTREPKIVDLDALSFDQGSRLMTNTSIKLPQGSYQQNKKSYNSIYIPPPNPPPQEEGEKLVSIEDLPQWARVAFPTTETTHLNRVQSKVFPEAFHSDRNLLLCAPTGAGKTNVAMLSVLRTINNYRNAETGKIDLKNFKIVYIAPLKALVQEQMREFQRRLTSNFNLVVNELTGDSSLSARQIHETQVIVTTPEKWDVVTRKNDVPYVKLVRLIIIDEIHLLHDERGPVLENILSRTLRQVEATAEPVRLIGLSATLPNYKDVAQFLRVDLQKGLFYFDASYRPCPLEQQFIGIKEKKAIKKLTAMNEACYDKLLECITKKHQLIIFVHSRKDTFKTAKWLKDKLEEDGKSWNTEVSTAEILKQEANGFKDLSLKEIVPGGIGIHHAGLIKGERSVVEDLFAQGHLQVLVSTATLAWGVNLPAHTVIIKGTETYSPERGTWIQLSPQDILQMLGRAGRPRYDKSGEGVIITSQDDIQYYLAILNQQLPIESQLMSRLPDSVNAEVVLGTIKSREDAVSWLGYTYLYIRMLQTPALYHVGADYGDDKILYERRVDLVHSALTILHESKLIIYDELSGSVKSTELGRISSHFYINYDTIKLYNTQLKSWFSEIEILKVFASSGEFKFIPSRQEEKLEVAKLMEKCPIPIKERPNEPLAKVNILLQTYISNLKLDGFALMADMTYISQNAGRLLRAMYEIALKKGWSSVSKTLLNFCKMVSRRMWTANSPFRQFGAFVSKDIVKATESSHLPWLSYFTLDAAELAEAINFKGNSGKAYQLLQKFPKLSLSYYCQPITSSLVRVQIEAIANWEWDYEIHGNSESFVVLVEDCDGEKILYADKLVINEKYAGREHLIDFVVPILEPDQPAYFVSLISEKWIQSEWKIPIVLSDLRFPKKFPSLTESIKLQNVPTTSLRNPQFIESFEFSYFNKFQSQIFPNLFGSNENIFIGISKGGGKTVCAELAILNHWNEAGGRIVYLTPNKSKIEKLARVWTKKYNNLEKSVSKLSGEVAKDVSVLGSNHLVLATPVQFYRLSNRWRQRKAVQAVDLIIADDLHTLGANRKGSMYEVVLARMRFISAQKQTNLRIVALSSSVANGRDIGEWLGCAKNNIFNFDPKERFNEIKEIELQASSVERKDLVVSSFLNQTYDFLKLDSEGKKIVFVPSRKHCIEIAIEFVQRASLDNLQLLKVEIEDLKPYLKRVTDETIKEMLSYGVGCYYEGMNATDKVIVEKMFENNVLSILLAAKETSSYAPAADGIVVLSTQEYDGKEHRYIDYSVNDILEMVGCCKNGLINQGNVLILTNECKLKFYSKFLNEPAPVESYVPTMVHDLFLSEISCKTFTSKQDCMDWFTFTYFYRRLQINPSFYDAKDTSQLGISEFLSEMIESTLSDLEGAKLIEFEEDEETIVPLNGAMIAAHYNVSFNSMKLFAGLDNRVKLKGILQAITSAEEFELIPVRYNEDSILSRIYNKVPYKVDDENYESPFFKAFILLQAHFSRIPLPVDLQIDQKIVLNTILNLLYACIDTLSSEGYLNAINAMDLSQMVVQAVWNNDSPLKQVPNFTNDILKRCATYKVETVYDIMSLEDDERDDVLRLEGDKLNRVAEFVNKYPNIDMTYELDVSEPIVANEPKLITIKLERDEELDDLDAITDFYPGTKAEGWWVVIGDAATKQLYAIKKTTIKQQSQQLQLEFTVPTAGHHELTLWCMCDSYVDADKEVGFSVDVEPED</sequence>
<dbReference type="InterPro" id="IPR001650">
    <property type="entry name" value="Helicase_C-like"/>
</dbReference>
<dbReference type="InterPro" id="IPR014001">
    <property type="entry name" value="Helicase_ATP-bd"/>
</dbReference>
<dbReference type="SMART" id="SM00487">
    <property type="entry name" value="DEXDc"/>
    <property type="match status" value="2"/>
</dbReference>
<dbReference type="eggNOG" id="KOG0951">
    <property type="taxonomic scope" value="Eukaryota"/>
</dbReference>
<dbReference type="InParanoid" id="A3GEY0"/>
<evidence type="ECO:0000259" key="7">
    <source>
        <dbReference type="PROSITE" id="PS51192"/>
    </source>
</evidence>
<evidence type="ECO:0000256" key="5">
    <source>
        <dbReference type="ARBA" id="ARBA00022840"/>
    </source>
</evidence>
<dbReference type="FunFam" id="2.60.40.150:FF:000133">
    <property type="entry name" value="Pre-mRNA splicing helicase, putative"/>
    <property type="match status" value="1"/>
</dbReference>
<dbReference type="Pfam" id="PF23445">
    <property type="entry name" value="WHD_SNRNP200"/>
    <property type="match status" value="2"/>
</dbReference>
<evidence type="ECO:0000256" key="6">
    <source>
        <dbReference type="SAM" id="MobiDB-lite"/>
    </source>
</evidence>
<keyword evidence="2" id="KW-0547">Nucleotide-binding</keyword>
<dbReference type="Gene3D" id="2.60.40.150">
    <property type="entry name" value="C2 domain"/>
    <property type="match status" value="2"/>
</dbReference>
<dbReference type="GO" id="GO:0042802">
    <property type="term" value="F:identical protein binding"/>
    <property type="evidence" value="ECO:0007669"/>
    <property type="project" value="EnsemblFungi"/>
</dbReference>
<dbReference type="Pfam" id="PF02889">
    <property type="entry name" value="Sec63"/>
    <property type="match status" value="2"/>
</dbReference>
<dbReference type="PROSITE" id="PS51194">
    <property type="entry name" value="HELICASE_CTER"/>
    <property type="match status" value="1"/>
</dbReference>
<dbReference type="FunCoup" id="A3GEY0">
    <property type="interactions" value="1340"/>
</dbReference>
<dbReference type="Proteomes" id="UP000002258">
    <property type="component" value="Chromosome 1"/>
</dbReference>
<dbReference type="InterPro" id="IPR036390">
    <property type="entry name" value="WH_DNA-bd_sf"/>
</dbReference>